<organism evidence="1 2">
    <name type="scientific">Bacillus licheniformis</name>
    <dbReference type="NCBI Taxonomy" id="1402"/>
    <lineage>
        <taxon>Bacteria</taxon>
        <taxon>Bacillati</taxon>
        <taxon>Bacillota</taxon>
        <taxon>Bacilli</taxon>
        <taxon>Bacillales</taxon>
        <taxon>Bacillaceae</taxon>
        <taxon>Bacillus</taxon>
    </lineage>
</organism>
<protein>
    <submittedName>
        <fullName evidence="1">Uncharacterized protein</fullName>
    </submittedName>
</protein>
<evidence type="ECO:0000313" key="1">
    <source>
        <dbReference type="EMBL" id="TWL31747.1"/>
    </source>
</evidence>
<dbReference type="Proteomes" id="UP000435910">
    <property type="component" value="Unassembled WGS sequence"/>
</dbReference>
<dbReference type="EMBL" id="NILC01000010">
    <property type="protein sequence ID" value="TWL31747.1"/>
    <property type="molecule type" value="Genomic_DNA"/>
</dbReference>
<accession>A0A8B5YFY8</accession>
<evidence type="ECO:0000313" key="2">
    <source>
        <dbReference type="Proteomes" id="UP000435910"/>
    </source>
</evidence>
<sequence length="63" mass="7282">MAHDTLIREGIPQPKIAVCMNPHAGEMDMEKRKRKLSLPLNAHKVKVYRHSVRCPLTRFSSEQ</sequence>
<proteinExistence type="predicted"/>
<dbReference type="AlphaFoldDB" id="A0A8B5YFY8"/>
<gene>
    <name evidence="1" type="ORF">CHCC16736_0915</name>
</gene>
<reference evidence="1 2" key="1">
    <citation type="submission" date="2019-06" db="EMBL/GenBank/DDBJ databases">
        <title>Genome sequence analysis of &gt;100 Bacillus licheniformis strains suggests intrinsic resistance to this species.</title>
        <authorList>
            <person name="Wels M."/>
            <person name="Siezen R.J."/>
            <person name="Johansen E."/>
            <person name="Stuer-Lauridsen B."/>
            <person name="Bjerre K."/>
            <person name="Nielsen B.K.K."/>
        </authorList>
    </citation>
    <scope>NUCLEOTIDE SEQUENCE [LARGE SCALE GENOMIC DNA]</scope>
    <source>
        <strain evidence="1 2">BAC-16736</strain>
    </source>
</reference>
<comment type="caution">
    <text evidence="1">The sequence shown here is derived from an EMBL/GenBank/DDBJ whole genome shotgun (WGS) entry which is preliminary data.</text>
</comment>
<name>A0A8B5YFY8_BACLI</name>